<dbReference type="EMBL" id="BPLR01004549">
    <property type="protein sequence ID" value="GIX95670.1"/>
    <property type="molecule type" value="Genomic_DNA"/>
</dbReference>
<evidence type="ECO:0000256" key="2">
    <source>
        <dbReference type="SAM" id="MobiDB-lite"/>
    </source>
</evidence>
<comment type="caution">
    <text evidence="3">The sequence shown here is derived from an EMBL/GenBank/DDBJ whole genome shotgun (WGS) entry which is preliminary data.</text>
</comment>
<keyword evidence="4" id="KW-1185">Reference proteome</keyword>
<sequence>MNSKHIPGNVKADLLMTEEEPVDYRVLDKPAYPDIINEDQNNIDMLSDKICIDNQQVSGIMNSKHIPGNVKADLLMTEEEPVDYRVLDKPVYPDIINEDQNNIESINTEVQNLKALFNKLKENTESQDDSDIINAKNVAKDGKECMTAKEKESVNQLMYRNKLKRKSKVSDVAKAKTVATDGKDITVEEKYEEDEKFINPLMGRNELKGCHTFMSSKKQLSDSESEDSPDDVATSTKQLSDLESEDSPDDVATSTSSREQSSDSESHENWNDGTTSTPPRKQRRVSEPEDSLNNVTSSTPSRKQLSDLESEDSPDDVATSTSSREQSRDSESHENWNDGTTFTPPRKQRRVSEPEDSLNDVTSSTPSRKRLSDYGYEQNLNDATITTDFPNITDTHEVYEGVSADNGDTSNAESNIMHQNDLKSCEDLNYNKLTDKLNEEFGKQEASDTPESKERLNDVTTGTCSPIILETIYEDITTDDEKIMAEYINKHQNNNKALDKDKFSTNFNDITENQEVSDIINAKAVEEAVEETVVKAVEAVVREVTSIEEYYVKIENFSIKWKEKTDLEKYRDLMKSRNNIKDSLSKKTLIIGSEKLYMDSRYCL</sequence>
<feature type="region of interest" description="Disordered" evidence="2">
    <location>
        <begin position="215"/>
        <end position="376"/>
    </location>
</feature>
<evidence type="ECO:0000256" key="1">
    <source>
        <dbReference type="SAM" id="Coils"/>
    </source>
</evidence>
<accession>A0AAV4PGM6</accession>
<feature type="coiled-coil region" evidence="1">
    <location>
        <begin position="96"/>
        <end position="123"/>
    </location>
</feature>
<reference evidence="3 4" key="1">
    <citation type="submission" date="2021-06" db="EMBL/GenBank/DDBJ databases">
        <title>Caerostris extrusa draft genome.</title>
        <authorList>
            <person name="Kono N."/>
            <person name="Arakawa K."/>
        </authorList>
    </citation>
    <scope>NUCLEOTIDE SEQUENCE [LARGE SCALE GENOMIC DNA]</scope>
</reference>
<feature type="compositionally biased region" description="Polar residues" evidence="2">
    <location>
        <begin position="291"/>
        <end position="303"/>
    </location>
</feature>
<organism evidence="3 4">
    <name type="scientific">Caerostris extrusa</name>
    <name type="common">Bark spider</name>
    <name type="synonym">Caerostris bankana</name>
    <dbReference type="NCBI Taxonomy" id="172846"/>
    <lineage>
        <taxon>Eukaryota</taxon>
        <taxon>Metazoa</taxon>
        <taxon>Ecdysozoa</taxon>
        <taxon>Arthropoda</taxon>
        <taxon>Chelicerata</taxon>
        <taxon>Arachnida</taxon>
        <taxon>Araneae</taxon>
        <taxon>Araneomorphae</taxon>
        <taxon>Entelegynae</taxon>
        <taxon>Araneoidea</taxon>
        <taxon>Araneidae</taxon>
        <taxon>Caerostris</taxon>
    </lineage>
</organism>
<proteinExistence type="predicted"/>
<keyword evidence="1" id="KW-0175">Coiled coil</keyword>
<evidence type="ECO:0000313" key="3">
    <source>
        <dbReference type="EMBL" id="GIX95670.1"/>
    </source>
</evidence>
<name>A0AAV4PGM6_CAEEX</name>
<protein>
    <submittedName>
        <fullName evidence="3">Uncharacterized protein</fullName>
    </submittedName>
</protein>
<dbReference type="Proteomes" id="UP001054945">
    <property type="component" value="Unassembled WGS sequence"/>
</dbReference>
<feature type="compositionally biased region" description="Basic and acidic residues" evidence="2">
    <location>
        <begin position="260"/>
        <end position="270"/>
    </location>
</feature>
<gene>
    <name evidence="3" type="ORF">CEXT_659531</name>
</gene>
<dbReference type="AlphaFoldDB" id="A0AAV4PGM6"/>
<evidence type="ECO:0000313" key="4">
    <source>
        <dbReference type="Proteomes" id="UP001054945"/>
    </source>
</evidence>
<feature type="compositionally biased region" description="Basic and acidic residues" evidence="2">
    <location>
        <begin position="325"/>
        <end position="336"/>
    </location>
</feature>